<dbReference type="EMBL" id="UYSU01040962">
    <property type="protein sequence ID" value="VDM02711.1"/>
    <property type="molecule type" value="Genomic_DNA"/>
</dbReference>
<gene>
    <name evidence="1" type="ORF">SSLN_LOCUS16325</name>
</gene>
<reference evidence="1 2" key="2">
    <citation type="submission" date="2018-11" db="EMBL/GenBank/DDBJ databases">
        <authorList>
            <consortium name="Pathogen Informatics"/>
        </authorList>
    </citation>
    <scope>NUCLEOTIDE SEQUENCE [LARGE SCALE GENOMIC DNA]</scope>
    <source>
        <strain evidence="1 2">NST_G2</strain>
    </source>
</reference>
<keyword evidence="2" id="KW-1185">Reference proteome</keyword>
<sequence>MVHRLHDGMIARVTDDGAVSEAFAVTNRAKQSCVLKPTLFSFMFSVMLMDAYRNECHGLHITYRMCDRLLNQWRMHFHSRAANYEANQIATTKVKRVARKLQVPRINTVNAQSLQHARAVKAPAAQESACLETFGRDAATIRQLQPLRQLLPTLLRTPFHDHPWHQFHQSHYYSDHIPIFITCYLHHHNQHCSSTILIATAPFSHVSAWSITCKSIVQRLVNQCLEH</sequence>
<dbReference type="Proteomes" id="UP000275846">
    <property type="component" value="Unassembled WGS sequence"/>
</dbReference>
<dbReference type="OrthoDB" id="425014at2759"/>
<protein>
    <submittedName>
        <fullName evidence="1 3">Uncharacterized protein</fullName>
    </submittedName>
</protein>
<proteinExistence type="predicted"/>
<dbReference type="AlphaFoldDB" id="A0A183TIM7"/>
<reference evidence="3" key="1">
    <citation type="submission" date="2016-06" db="UniProtKB">
        <authorList>
            <consortium name="WormBaseParasite"/>
        </authorList>
    </citation>
    <scope>IDENTIFICATION</scope>
</reference>
<name>A0A183TIM7_SCHSO</name>
<evidence type="ECO:0000313" key="2">
    <source>
        <dbReference type="Proteomes" id="UP000275846"/>
    </source>
</evidence>
<organism evidence="3">
    <name type="scientific">Schistocephalus solidus</name>
    <name type="common">Tapeworm</name>
    <dbReference type="NCBI Taxonomy" id="70667"/>
    <lineage>
        <taxon>Eukaryota</taxon>
        <taxon>Metazoa</taxon>
        <taxon>Spiralia</taxon>
        <taxon>Lophotrochozoa</taxon>
        <taxon>Platyhelminthes</taxon>
        <taxon>Cestoda</taxon>
        <taxon>Eucestoda</taxon>
        <taxon>Diphyllobothriidea</taxon>
        <taxon>Diphyllobothriidae</taxon>
        <taxon>Schistocephalus</taxon>
    </lineage>
</organism>
<evidence type="ECO:0000313" key="1">
    <source>
        <dbReference type="EMBL" id="VDM02711.1"/>
    </source>
</evidence>
<evidence type="ECO:0000313" key="3">
    <source>
        <dbReference type="WBParaSite" id="SSLN_0001694601-mRNA-1"/>
    </source>
</evidence>
<dbReference type="WBParaSite" id="SSLN_0001694601-mRNA-1">
    <property type="protein sequence ID" value="SSLN_0001694601-mRNA-1"/>
    <property type="gene ID" value="SSLN_0001694601"/>
</dbReference>
<accession>A0A183TIM7</accession>